<keyword evidence="5" id="KW-1185">Reference proteome</keyword>
<dbReference type="PANTHER" id="PTHR45712:SF22">
    <property type="entry name" value="INSULIN-LIKE GROWTH FACTOR-BINDING PROTEIN COMPLEX ACID LABILE SUBUNIT"/>
    <property type="match status" value="1"/>
</dbReference>
<reference evidence="5" key="1">
    <citation type="submission" date="2012-12" db="EMBL/GenBank/DDBJ databases">
        <authorList>
            <person name="Hellsten U."/>
            <person name="Grimwood J."/>
            <person name="Chapman J.A."/>
            <person name="Shapiro H."/>
            <person name="Aerts A."/>
            <person name="Otillar R.P."/>
            <person name="Terry A.Y."/>
            <person name="Boore J.L."/>
            <person name="Simakov O."/>
            <person name="Marletaz F."/>
            <person name="Cho S.-J."/>
            <person name="Edsinger-Gonzales E."/>
            <person name="Havlak P."/>
            <person name="Kuo D.-H."/>
            <person name="Larsson T."/>
            <person name="Lv J."/>
            <person name="Arendt D."/>
            <person name="Savage R."/>
            <person name="Osoegawa K."/>
            <person name="de Jong P."/>
            <person name="Lindberg D.R."/>
            <person name="Seaver E.C."/>
            <person name="Weisblat D.A."/>
            <person name="Putnam N.H."/>
            <person name="Grigoriev I.V."/>
            <person name="Rokhsar D.S."/>
        </authorList>
    </citation>
    <scope>NUCLEOTIDE SEQUENCE</scope>
    <source>
        <strain evidence="5">I ESC-2004</strain>
    </source>
</reference>
<evidence type="ECO:0000256" key="1">
    <source>
        <dbReference type="ARBA" id="ARBA00022614"/>
    </source>
</evidence>
<evidence type="ECO:0000256" key="2">
    <source>
        <dbReference type="ARBA" id="ARBA00022737"/>
    </source>
</evidence>
<dbReference type="EMBL" id="KB311362">
    <property type="protein sequence ID" value="ELT89432.1"/>
    <property type="molecule type" value="Genomic_DNA"/>
</dbReference>
<reference evidence="4" key="3">
    <citation type="submission" date="2015-06" db="UniProtKB">
        <authorList>
            <consortium name="EnsemblMetazoa"/>
        </authorList>
    </citation>
    <scope>IDENTIFICATION</scope>
</reference>
<dbReference type="Gene3D" id="3.80.10.10">
    <property type="entry name" value="Ribonuclease Inhibitor"/>
    <property type="match status" value="2"/>
</dbReference>
<reference evidence="3 5" key="2">
    <citation type="journal article" date="2013" name="Nature">
        <title>Insights into bilaterian evolution from three spiralian genomes.</title>
        <authorList>
            <person name="Simakov O."/>
            <person name="Marletaz F."/>
            <person name="Cho S.J."/>
            <person name="Edsinger-Gonzales E."/>
            <person name="Havlak P."/>
            <person name="Hellsten U."/>
            <person name="Kuo D.H."/>
            <person name="Larsson T."/>
            <person name="Lv J."/>
            <person name="Arendt D."/>
            <person name="Savage R."/>
            <person name="Osoegawa K."/>
            <person name="de Jong P."/>
            <person name="Grimwood J."/>
            <person name="Chapman J.A."/>
            <person name="Shapiro H."/>
            <person name="Aerts A."/>
            <person name="Otillar R.P."/>
            <person name="Terry A.Y."/>
            <person name="Boore J.L."/>
            <person name="Grigoriev I.V."/>
            <person name="Lindberg D.R."/>
            <person name="Seaver E.C."/>
            <person name="Weisblat D.A."/>
            <person name="Putnam N.H."/>
            <person name="Rokhsar D.S."/>
        </authorList>
    </citation>
    <scope>NUCLEOTIDE SEQUENCE</scope>
    <source>
        <strain evidence="3 5">I ESC-2004</strain>
    </source>
</reference>
<dbReference type="Proteomes" id="UP000014760">
    <property type="component" value="Unassembled WGS sequence"/>
</dbReference>
<protein>
    <recommendedName>
        <fullName evidence="6">LRRCT domain-containing protein</fullName>
    </recommendedName>
</protein>
<accession>R7TD69</accession>
<dbReference type="PANTHER" id="PTHR45712">
    <property type="entry name" value="AGAP008170-PA"/>
    <property type="match status" value="1"/>
</dbReference>
<gene>
    <name evidence="3" type="ORF">CAPTEDRAFT_192173</name>
</gene>
<evidence type="ECO:0008006" key="6">
    <source>
        <dbReference type="Google" id="ProtNLM"/>
    </source>
</evidence>
<dbReference type="PROSITE" id="PS51450">
    <property type="entry name" value="LRR"/>
    <property type="match status" value="1"/>
</dbReference>
<sequence>MSFEFPSVVQVILCLVISKRCHSTTDFTDQGLTSLQQTWPSYHNESTIIASFNSISEISAVDSNCADSPLERLNLKGNIIWRIEADSFRTCQLTYLNLIENKLTSFPNLSNIGDTLEDLHVVSNQIESVSVSDVSYLVELVKLYMGYNRIVSFPDLSYHLPAIQAIGLVDSTFDCCRDYAWLKNAANLTIFLSDEPCSKPGNWVTRSWDSFRYDELLLESCECKDVHGWWRSQSYIVTQEGAIMRDSNPSTSEIWIERSTLYIYRYANQSYIGLYVQHKIVDFWFSLSTRLSRNDDDYMFVDPRKQGKVHIRQMRHTF</sequence>
<keyword evidence="1" id="KW-0433">Leucine-rich repeat</keyword>
<evidence type="ECO:0000313" key="5">
    <source>
        <dbReference type="Proteomes" id="UP000014760"/>
    </source>
</evidence>
<dbReference type="InterPro" id="IPR001611">
    <property type="entry name" value="Leu-rich_rpt"/>
</dbReference>
<organism evidence="3">
    <name type="scientific">Capitella teleta</name>
    <name type="common">Polychaete worm</name>
    <dbReference type="NCBI Taxonomy" id="283909"/>
    <lineage>
        <taxon>Eukaryota</taxon>
        <taxon>Metazoa</taxon>
        <taxon>Spiralia</taxon>
        <taxon>Lophotrochozoa</taxon>
        <taxon>Annelida</taxon>
        <taxon>Polychaeta</taxon>
        <taxon>Sedentaria</taxon>
        <taxon>Scolecida</taxon>
        <taxon>Capitellidae</taxon>
        <taxon>Capitella</taxon>
    </lineage>
</organism>
<dbReference type="OrthoDB" id="8948968at2759"/>
<name>R7TD69_CAPTE</name>
<dbReference type="InterPro" id="IPR032675">
    <property type="entry name" value="LRR_dom_sf"/>
</dbReference>
<dbReference type="HOGENOM" id="CLU_074440_2_0_1"/>
<evidence type="ECO:0000313" key="4">
    <source>
        <dbReference type="EnsemblMetazoa" id="CapteP192173"/>
    </source>
</evidence>
<dbReference type="InterPro" id="IPR050333">
    <property type="entry name" value="SLRP"/>
</dbReference>
<dbReference type="EnsemblMetazoa" id="CapteT192173">
    <property type="protein sequence ID" value="CapteP192173"/>
    <property type="gene ID" value="CapteG192173"/>
</dbReference>
<dbReference type="EMBL" id="AMQN01014853">
    <property type="status" value="NOT_ANNOTATED_CDS"/>
    <property type="molecule type" value="Genomic_DNA"/>
</dbReference>
<dbReference type="AlphaFoldDB" id="R7TD69"/>
<evidence type="ECO:0000313" key="3">
    <source>
        <dbReference type="EMBL" id="ELT89432.1"/>
    </source>
</evidence>
<proteinExistence type="predicted"/>
<dbReference type="SUPFAM" id="SSF52075">
    <property type="entry name" value="Outer arm dynein light chain 1"/>
    <property type="match status" value="1"/>
</dbReference>
<keyword evidence="2" id="KW-0677">Repeat</keyword>